<reference evidence="3 4" key="1">
    <citation type="journal article" date="2010" name="PLoS ONE">
        <title>Genome erosion in a nitrogen-fixing vertically transmitted endosymbiotic multicellular cyanobacterium.</title>
        <authorList>
            <person name="Ran L."/>
            <person name="Larsson J."/>
            <person name="Vigil-Stenman T."/>
            <person name="Nylander J.A."/>
            <person name="Ininbergs K."/>
            <person name="Zheng W.W."/>
            <person name="Lapidus A."/>
            <person name="Lowry S."/>
            <person name="Haselkorn R."/>
            <person name="Bergman B."/>
        </authorList>
    </citation>
    <scope>NUCLEOTIDE SEQUENCE [LARGE SCALE GENOMIC DNA]</scope>
    <source>
        <strain evidence="3 4">0708</strain>
    </source>
</reference>
<dbReference type="AlphaFoldDB" id="D7DXT5"/>
<dbReference type="KEGG" id="naz:Aazo_4711"/>
<sequence length="260" mass="28057">MNNCLLPFALLIVVNKILLVCYSLSTMKINSTVVLTLILLTLMLGAGSVSAFLGFSMGSSALKGVTSPDGRPASKFASGKTNNSQQLAGGITLLKEEDILKTVKSRMDDKKNDKKIRKLEEDEEIKTRKPKTEDKPQEVTEEKLQPGFPVVAESEGVMLSVQSARYSGGDLLLKVKMQNQGADSVRFLYSFLDVTDDKGRTLSAITEGLPAELPGKSSTFTGTVSIPTALLDDVGNISLALTDYPAQKLKLQVSDIPVEK</sequence>
<evidence type="ECO:0000256" key="2">
    <source>
        <dbReference type="SAM" id="Phobius"/>
    </source>
</evidence>
<evidence type="ECO:0000313" key="4">
    <source>
        <dbReference type="Proteomes" id="UP000001511"/>
    </source>
</evidence>
<dbReference type="eggNOG" id="ENOG502ZFJQ">
    <property type="taxonomic scope" value="Bacteria"/>
</dbReference>
<feature type="compositionally biased region" description="Basic and acidic residues" evidence="1">
    <location>
        <begin position="125"/>
        <end position="142"/>
    </location>
</feature>
<feature type="transmembrane region" description="Helical" evidence="2">
    <location>
        <begin position="29"/>
        <end position="53"/>
    </location>
</feature>
<accession>D7DXT5</accession>
<feature type="region of interest" description="Disordered" evidence="1">
    <location>
        <begin position="121"/>
        <end position="142"/>
    </location>
</feature>
<dbReference type="STRING" id="551115.Aazo_4711"/>
<evidence type="ECO:0000256" key="1">
    <source>
        <dbReference type="SAM" id="MobiDB-lite"/>
    </source>
</evidence>
<gene>
    <name evidence="3" type="ordered locus">Aazo_4711</name>
</gene>
<keyword evidence="2" id="KW-0812">Transmembrane</keyword>
<proteinExistence type="predicted"/>
<keyword evidence="2" id="KW-1133">Transmembrane helix</keyword>
<organism evidence="3 4">
    <name type="scientific">Nostoc azollae (strain 0708)</name>
    <name type="common">Anabaena azollae (strain 0708)</name>
    <dbReference type="NCBI Taxonomy" id="551115"/>
    <lineage>
        <taxon>Bacteria</taxon>
        <taxon>Bacillati</taxon>
        <taxon>Cyanobacteriota</taxon>
        <taxon>Cyanophyceae</taxon>
        <taxon>Nostocales</taxon>
        <taxon>Nostocaceae</taxon>
        <taxon>Trichormus</taxon>
    </lineage>
</organism>
<dbReference type="Proteomes" id="UP000001511">
    <property type="component" value="Chromosome"/>
</dbReference>
<protein>
    <submittedName>
        <fullName evidence="3">Uncharacterized protein</fullName>
    </submittedName>
</protein>
<name>D7DXT5_NOSA0</name>
<evidence type="ECO:0000313" key="3">
    <source>
        <dbReference type="EMBL" id="ADI65911.1"/>
    </source>
</evidence>
<keyword evidence="2" id="KW-0472">Membrane</keyword>
<dbReference type="HOGENOM" id="CLU_107612_0_0_3"/>
<keyword evidence="4" id="KW-1185">Reference proteome</keyword>
<dbReference type="EMBL" id="CP002059">
    <property type="protein sequence ID" value="ADI65911.1"/>
    <property type="molecule type" value="Genomic_DNA"/>
</dbReference>